<feature type="region of interest" description="Disordered" evidence="1">
    <location>
        <begin position="1"/>
        <end position="21"/>
    </location>
</feature>
<keyword evidence="2" id="KW-0808">Transferase</keyword>
<dbReference type="GO" id="GO:0003964">
    <property type="term" value="F:RNA-directed DNA polymerase activity"/>
    <property type="evidence" value="ECO:0007669"/>
    <property type="project" value="UniProtKB-KW"/>
</dbReference>
<evidence type="ECO:0000313" key="2">
    <source>
        <dbReference type="EMBL" id="GEU71488.1"/>
    </source>
</evidence>
<accession>A0A6L2MC97</accession>
<dbReference type="EMBL" id="BKCJ010006314">
    <property type="protein sequence ID" value="GEU71488.1"/>
    <property type="molecule type" value="Genomic_DNA"/>
</dbReference>
<evidence type="ECO:0000256" key="1">
    <source>
        <dbReference type="SAM" id="MobiDB-lite"/>
    </source>
</evidence>
<name>A0A6L2MC97_TANCI</name>
<reference evidence="2" key="1">
    <citation type="journal article" date="2019" name="Sci. Rep.">
        <title>Draft genome of Tanacetum cinerariifolium, the natural source of mosquito coil.</title>
        <authorList>
            <person name="Yamashiro T."/>
            <person name="Shiraishi A."/>
            <person name="Satake H."/>
            <person name="Nakayama K."/>
        </authorList>
    </citation>
    <scope>NUCLEOTIDE SEQUENCE</scope>
</reference>
<dbReference type="Gene3D" id="2.40.70.10">
    <property type="entry name" value="Acid Proteases"/>
    <property type="match status" value="1"/>
</dbReference>
<dbReference type="CDD" id="cd00303">
    <property type="entry name" value="retropepsin_like"/>
    <property type="match status" value="1"/>
</dbReference>
<feature type="compositionally biased region" description="Gly residues" evidence="1">
    <location>
        <begin position="11"/>
        <end position="21"/>
    </location>
</feature>
<gene>
    <name evidence="2" type="ORF">Tci_043466</name>
</gene>
<dbReference type="PANTHER" id="PTHR33067">
    <property type="entry name" value="RNA-DIRECTED DNA POLYMERASE-RELATED"/>
    <property type="match status" value="1"/>
</dbReference>
<keyword evidence="2" id="KW-0548">Nucleotidyltransferase</keyword>
<organism evidence="2">
    <name type="scientific">Tanacetum cinerariifolium</name>
    <name type="common">Dalmatian daisy</name>
    <name type="synonym">Chrysanthemum cinerariifolium</name>
    <dbReference type="NCBI Taxonomy" id="118510"/>
    <lineage>
        <taxon>Eukaryota</taxon>
        <taxon>Viridiplantae</taxon>
        <taxon>Streptophyta</taxon>
        <taxon>Embryophyta</taxon>
        <taxon>Tracheophyta</taxon>
        <taxon>Spermatophyta</taxon>
        <taxon>Magnoliopsida</taxon>
        <taxon>eudicotyledons</taxon>
        <taxon>Gunneridae</taxon>
        <taxon>Pentapetalae</taxon>
        <taxon>asterids</taxon>
        <taxon>campanulids</taxon>
        <taxon>Asterales</taxon>
        <taxon>Asteraceae</taxon>
        <taxon>Asteroideae</taxon>
        <taxon>Anthemideae</taxon>
        <taxon>Anthemidinae</taxon>
        <taxon>Tanacetum</taxon>
    </lineage>
</organism>
<comment type="caution">
    <text evidence="2">The sequence shown here is derived from an EMBL/GenBank/DDBJ whole genome shotgun (WGS) entry which is preliminary data.</text>
</comment>
<sequence>MRKALFDPNGGRCGGNGGRGGSMTGRGDGWLAKHLIVSNEGCGDDGLAVVMVPVKEKSKVEELTYGCSRDDPGRFRVPFEQRNDPPQQPRVVYALILDINYFCDFLVTLQNLNPMDDEPIWDADCVVALTLSSAITIPEISNEFSIKAGMPDYGKFIKELVNNKHKIEQISSALLSDESSAILQNKGPPKLGDPVSFLIPHNFNKSFSCNALTDLGASINHKLSLKTLKSTKMSIRLGDQSFQYPVGIAKNMLVKVLKFTFPVDFVILEREEDSKVPLIFGRPFLHTIYAVIRVKQKPLNLRVRTERMIFHIDSAMNHSYSNDDTCFSIDVIDEILKEDFDALLDEGSKILHSIKGTILEEKLFAEFDKFMAMTIDKNSETESNIEEPPFEKITFNSDYKIKTSLKELHIDPKLKPLLDNLEYLFLEEPSFLL</sequence>
<dbReference type="PANTHER" id="PTHR33067:SF35">
    <property type="entry name" value="ASPARTIC PEPTIDASE DDI1-TYPE DOMAIN-CONTAINING PROTEIN"/>
    <property type="match status" value="1"/>
</dbReference>
<dbReference type="AlphaFoldDB" id="A0A6L2MC97"/>
<protein>
    <submittedName>
        <fullName evidence="2">Reverse transcriptase domain-containing protein</fullName>
    </submittedName>
</protein>
<dbReference type="InterPro" id="IPR021109">
    <property type="entry name" value="Peptidase_aspartic_dom_sf"/>
</dbReference>
<keyword evidence="2" id="KW-0695">RNA-directed DNA polymerase</keyword>
<proteinExistence type="predicted"/>